<feature type="transmembrane region" description="Helical" evidence="6">
    <location>
        <begin position="136"/>
        <end position="156"/>
    </location>
</feature>
<sequence>MVDGTEQIAEKPTYSATAESFRNAIRRGAVFLLLAALVIGFSLAQPAFININNLMSILQAVSVVAIIGAGVSVTLAINGFDLSVGAVAASSVMAASYLMIVLGLNAYQTVPLVLAFGALVGLANAFLIVKLKVPDLLATLATMFLLTGLQLIPTAGRSISVGLILPDGSTATGKYDPTFLTIGRSSLFGLIPLPVILMVIVAVILFILTERTRLGRLIYATGGNETAARLAGANVDRIKTFAYVLSGTLAALGGIIVAARVGRGDVSSGASLLMDSVAAALIGFAVLALRRPNVLGTVVGAVFVGVLLNGLTMLNAPYYTQDFIKGAVLVGALALTYGVARAKN</sequence>
<evidence type="ECO:0000256" key="2">
    <source>
        <dbReference type="ARBA" id="ARBA00022475"/>
    </source>
</evidence>
<feature type="transmembrane region" description="Helical" evidence="6">
    <location>
        <begin position="323"/>
        <end position="340"/>
    </location>
</feature>
<keyword evidence="3 6" id="KW-0812">Transmembrane</keyword>
<evidence type="ECO:0000256" key="4">
    <source>
        <dbReference type="ARBA" id="ARBA00022989"/>
    </source>
</evidence>
<evidence type="ECO:0000256" key="5">
    <source>
        <dbReference type="ARBA" id="ARBA00023136"/>
    </source>
</evidence>
<feature type="transmembrane region" description="Helical" evidence="6">
    <location>
        <begin position="241"/>
        <end position="262"/>
    </location>
</feature>
<organism evidence="7 8">
    <name type="scientific">Agrobacterium rosae</name>
    <dbReference type="NCBI Taxonomy" id="1972867"/>
    <lineage>
        <taxon>Bacteria</taxon>
        <taxon>Pseudomonadati</taxon>
        <taxon>Pseudomonadota</taxon>
        <taxon>Alphaproteobacteria</taxon>
        <taxon>Hyphomicrobiales</taxon>
        <taxon>Rhizobiaceae</taxon>
        <taxon>Rhizobium/Agrobacterium group</taxon>
        <taxon>Agrobacterium</taxon>
    </lineage>
</organism>
<dbReference type="Proteomes" id="UP000187891">
    <property type="component" value="Unassembled WGS sequence"/>
</dbReference>
<evidence type="ECO:0000313" key="7">
    <source>
        <dbReference type="EMBL" id="SCX11201.1"/>
    </source>
</evidence>
<accession>A0A1R3TJ40</accession>
<proteinExistence type="predicted"/>
<dbReference type="AlphaFoldDB" id="A0A1R3TJ40"/>
<dbReference type="PANTHER" id="PTHR32196">
    <property type="entry name" value="ABC TRANSPORTER PERMEASE PROTEIN YPHD-RELATED-RELATED"/>
    <property type="match status" value="1"/>
</dbReference>
<feature type="transmembrane region" description="Helical" evidence="6">
    <location>
        <begin position="84"/>
        <end position="104"/>
    </location>
</feature>
<reference evidence="8" key="1">
    <citation type="submission" date="2016-10" db="EMBL/GenBank/DDBJ databases">
        <authorList>
            <person name="Wibberg D."/>
        </authorList>
    </citation>
    <scope>NUCLEOTIDE SEQUENCE [LARGE SCALE GENOMIC DNA]</scope>
</reference>
<dbReference type="CDD" id="cd06579">
    <property type="entry name" value="TM_PBP1_transp_AraH_like"/>
    <property type="match status" value="1"/>
</dbReference>
<evidence type="ECO:0000256" key="6">
    <source>
        <dbReference type="SAM" id="Phobius"/>
    </source>
</evidence>
<feature type="transmembrane region" description="Helical" evidence="6">
    <location>
        <begin position="187"/>
        <end position="208"/>
    </location>
</feature>
<name>A0A1R3TJ40_9HYPH</name>
<dbReference type="GO" id="GO:0005886">
    <property type="term" value="C:plasma membrane"/>
    <property type="evidence" value="ECO:0007669"/>
    <property type="project" value="UniProtKB-SubCell"/>
</dbReference>
<keyword evidence="2" id="KW-1003">Cell membrane</keyword>
<feature type="transmembrane region" description="Helical" evidence="6">
    <location>
        <begin position="29"/>
        <end position="51"/>
    </location>
</feature>
<feature type="transmembrane region" description="Helical" evidence="6">
    <location>
        <begin position="268"/>
        <end position="287"/>
    </location>
</feature>
<dbReference type="PANTHER" id="PTHR32196:SF72">
    <property type="entry name" value="RIBOSE IMPORT PERMEASE PROTEIN RBSC"/>
    <property type="match status" value="1"/>
</dbReference>
<feature type="transmembrane region" description="Helical" evidence="6">
    <location>
        <begin position="57"/>
        <end position="77"/>
    </location>
</feature>
<feature type="transmembrane region" description="Helical" evidence="6">
    <location>
        <begin position="110"/>
        <end position="129"/>
    </location>
</feature>
<feature type="transmembrane region" description="Helical" evidence="6">
    <location>
        <begin position="294"/>
        <end position="311"/>
    </location>
</feature>
<dbReference type="GO" id="GO:0022857">
    <property type="term" value="F:transmembrane transporter activity"/>
    <property type="evidence" value="ECO:0007669"/>
    <property type="project" value="InterPro"/>
</dbReference>
<comment type="subcellular location">
    <subcellularLocation>
        <location evidence="1">Cell membrane</location>
        <topology evidence="1">Multi-pass membrane protein</topology>
    </subcellularLocation>
</comment>
<gene>
    <name evidence="7" type="primary">rbsC_3</name>
    <name evidence="7" type="ORF">DSM25559_1001</name>
</gene>
<evidence type="ECO:0000313" key="8">
    <source>
        <dbReference type="Proteomes" id="UP000187891"/>
    </source>
</evidence>
<dbReference type="EMBL" id="FMUE01000002">
    <property type="protein sequence ID" value="SCX11201.1"/>
    <property type="molecule type" value="Genomic_DNA"/>
</dbReference>
<dbReference type="Pfam" id="PF02653">
    <property type="entry name" value="BPD_transp_2"/>
    <property type="match status" value="1"/>
</dbReference>
<evidence type="ECO:0000256" key="3">
    <source>
        <dbReference type="ARBA" id="ARBA00022692"/>
    </source>
</evidence>
<dbReference type="InterPro" id="IPR001851">
    <property type="entry name" value="ABC_transp_permease"/>
</dbReference>
<evidence type="ECO:0000256" key="1">
    <source>
        <dbReference type="ARBA" id="ARBA00004651"/>
    </source>
</evidence>
<keyword evidence="4 6" id="KW-1133">Transmembrane helix</keyword>
<keyword evidence="5 6" id="KW-0472">Membrane</keyword>
<dbReference type="STRING" id="1907666.DSM25559_1001"/>
<protein>
    <submittedName>
        <fullName evidence="7">Ribose transport system permease protein RbsC</fullName>
    </submittedName>
</protein>
<dbReference type="RefSeq" id="WP_077118287.1">
    <property type="nucleotide sequence ID" value="NZ_FMUE01000002.1"/>
</dbReference>